<dbReference type="EMBL" id="CM035429">
    <property type="protein sequence ID" value="KAH7300684.1"/>
    <property type="molecule type" value="Genomic_DNA"/>
</dbReference>
<dbReference type="PANTHER" id="PTHR47052">
    <property type="entry name" value="CONSERVED SERINE PROLINE-RICH PROTEIN (AFU_ORTHOLOGUE AFUA_2G01790)"/>
    <property type="match status" value="1"/>
</dbReference>
<reference evidence="3" key="1">
    <citation type="submission" date="2021-08" db="EMBL/GenBank/DDBJ databases">
        <title>WGS assembly of Ceratopteris richardii.</title>
        <authorList>
            <person name="Marchant D.B."/>
            <person name="Chen G."/>
            <person name="Jenkins J."/>
            <person name="Shu S."/>
            <person name="Leebens-Mack J."/>
            <person name="Grimwood J."/>
            <person name="Schmutz J."/>
            <person name="Soltis P."/>
            <person name="Soltis D."/>
            <person name="Chen Z.-H."/>
        </authorList>
    </citation>
    <scope>NUCLEOTIDE SEQUENCE</scope>
    <source>
        <strain evidence="3">Whitten #5841</strain>
        <tissue evidence="3">Leaf</tissue>
    </source>
</reference>
<dbReference type="InterPro" id="IPR000008">
    <property type="entry name" value="C2_dom"/>
</dbReference>
<evidence type="ECO:0000313" key="4">
    <source>
        <dbReference type="Proteomes" id="UP000825935"/>
    </source>
</evidence>
<dbReference type="AlphaFoldDB" id="A0A8T2RYB0"/>
<name>A0A8T2RYB0_CERRI</name>
<comment type="caution">
    <text evidence="3">The sequence shown here is derived from an EMBL/GenBank/DDBJ whole genome shotgun (WGS) entry which is preliminary data.</text>
</comment>
<dbReference type="PANTHER" id="PTHR47052:SF3">
    <property type="entry name" value="INGRESSION PROTEIN 1"/>
    <property type="match status" value="1"/>
</dbReference>
<dbReference type="InterPro" id="IPR035892">
    <property type="entry name" value="C2_domain_sf"/>
</dbReference>
<feature type="domain" description="C2" evidence="2">
    <location>
        <begin position="1"/>
        <end position="109"/>
    </location>
</feature>
<evidence type="ECO:0000259" key="2">
    <source>
        <dbReference type="PROSITE" id="PS50004"/>
    </source>
</evidence>
<keyword evidence="4" id="KW-1185">Reference proteome</keyword>
<accession>A0A8T2RYB0</accession>
<dbReference type="Proteomes" id="UP000825935">
    <property type="component" value="Chromosome 24"/>
</dbReference>
<dbReference type="CDD" id="cd00030">
    <property type="entry name" value="C2"/>
    <property type="match status" value="1"/>
</dbReference>
<dbReference type="InterPro" id="IPR052981">
    <property type="entry name" value="Ingression_C2_domain"/>
</dbReference>
<sequence>MAPRECLLKIRIIECRGLIDRQILGRQDPYIVVDYGGRSYRTGTCKSKYGGLHPRFNEEFQILISPGAAQSVTLDVFNSNNISADDHIACGTILLHQVLKDRFHDSRWPLMTKNGRRSGEVRVVLELLDHVAHDDINQRPPQYPQGAYPLNASHIPYLHPPPLCSYPTVFPYGGQPQFPYPNAYPYAQPWGFYHPQNTENFAQPSNVYSYPPPSAPPPPTGAQYYPQGGSSFPPA</sequence>
<protein>
    <recommendedName>
        <fullName evidence="2">C2 domain-containing protein</fullName>
    </recommendedName>
</protein>
<gene>
    <name evidence="3" type="ORF">KP509_24G074500</name>
</gene>
<dbReference type="SMART" id="SM00239">
    <property type="entry name" value="C2"/>
    <property type="match status" value="1"/>
</dbReference>
<dbReference type="SUPFAM" id="SSF49562">
    <property type="entry name" value="C2 domain (Calcium/lipid-binding domain, CaLB)"/>
    <property type="match status" value="1"/>
</dbReference>
<feature type="compositionally biased region" description="Pro residues" evidence="1">
    <location>
        <begin position="210"/>
        <end position="220"/>
    </location>
</feature>
<dbReference type="Pfam" id="PF00168">
    <property type="entry name" value="C2"/>
    <property type="match status" value="1"/>
</dbReference>
<evidence type="ECO:0000313" key="3">
    <source>
        <dbReference type="EMBL" id="KAH7300684.1"/>
    </source>
</evidence>
<dbReference type="Gene3D" id="2.60.40.150">
    <property type="entry name" value="C2 domain"/>
    <property type="match status" value="1"/>
</dbReference>
<evidence type="ECO:0000256" key="1">
    <source>
        <dbReference type="SAM" id="MobiDB-lite"/>
    </source>
</evidence>
<dbReference type="OrthoDB" id="585505at2759"/>
<organism evidence="3 4">
    <name type="scientific">Ceratopteris richardii</name>
    <name type="common">Triangle waterfern</name>
    <dbReference type="NCBI Taxonomy" id="49495"/>
    <lineage>
        <taxon>Eukaryota</taxon>
        <taxon>Viridiplantae</taxon>
        <taxon>Streptophyta</taxon>
        <taxon>Embryophyta</taxon>
        <taxon>Tracheophyta</taxon>
        <taxon>Polypodiopsida</taxon>
        <taxon>Polypodiidae</taxon>
        <taxon>Polypodiales</taxon>
        <taxon>Pteridineae</taxon>
        <taxon>Pteridaceae</taxon>
        <taxon>Parkerioideae</taxon>
        <taxon>Ceratopteris</taxon>
    </lineage>
</organism>
<proteinExistence type="predicted"/>
<feature type="region of interest" description="Disordered" evidence="1">
    <location>
        <begin position="203"/>
        <end position="235"/>
    </location>
</feature>
<dbReference type="PROSITE" id="PS50004">
    <property type="entry name" value="C2"/>
    <property type="match status" value="1"/>
</dbReference>